<sequence length="327" mass="37635">MSRVWCVVAIVVSFICYTTASSIKFVVIGDWGRQGGYNQSKVAESMGKYCQTNGPCDFVASTGDNIYDVGVKDESDKLFTTTFENIYTHPGLEKVRWYMSLGNHDYNGEPDAQIKYTKHSKRWYMPSNFYSEAFEAHGTGRNRELKSTSKGLNENETDRNVQVRMKLAFIDTNPLIKLYYLDPRMNTKALWKFDSKKQKQFLEDELSKENDWKVVIGHHSMYSAGKHGDYSSVKSAYKDLFEKHKVHVSFAGHDHNYQMLKNPNHPTTFVVSGSGSKIEKDRKQHKYLKNMQNVAGFNFVTVTQDNMTVEMIDLNGRKCHEFVVNKD</sequence>
<proteinExistence type="predicted"/>
<evidence type="ECO:0000256" key="1">
    <source>
        <dbReference type="ARBA" id="ARBA00022729"/>
    </source>
</evidence>
<dbReference type="EMBL" id="JAOPGA020000461">
    <property type="protein sequence ID" value="KAL0478732.1"/>
    <property type="molecule type" value="Genomic_DNA"/>
</dbReference>
<dbReference type="SUPFAM" id="SSF56300">
    <property type="entry name" value="Metallo-dependent phosphatases"/>
    <property type="match status" value="1"/>
</dbReference>
<evidence type="ECO:0000313" key="6">
    <source>
        <dbReference type="Proteomes" id="UP001431209"/>
    </source>
</evidence>
<protein>
    <submittedName>
        <fullName evidence="5">Purple acid phosphatase</fullName>
    </submittedName>
</protein>
<dbReference type="PANTHER" id="PTHR10161">
    <property type="entry name" value="TARTRATE-RESISTANT ACID PHOSPHATASE TYPE 5"/>
    <property type="match status" value="1"/>
</dbReference>
<evidence type="ECO:0000256" key="3">
    <source>
        <dbReference type="SAM" id="SignalP"/>
    </source>
</evidence>
<evidence type="ECO:0000256" key="2">
    <source>
        <dbReference type="ARBA" id="ARBA00022801"/>
    </source>
</evidence>
<reference evidence="5 6" key="1">
    <citation type="submission" date="2024-03" db="EMBL/GenBank/DDBJ databases">
        <title>The Acrasis kona genome and developmental transcriptomes reveal deep origins of eukaryotic multicellular pathways.</title>
        <authorList>
            <person name="Sheikh S."/>
            <person name="Fu C.-J."/>
            <person name="Brown M.W."/>
            <person name="Baldauf S.L."/>
        </authorList>
    </citation>
    <scope>NUCLEOTIDE SEQUENCE [LARGE SCALE GENOMIC DNA]</scope>
    <source>
        <strain evidence="5 6">ATCC MYA-3509</strain>
    </source>
</reference>
<keyword evidence="2" id="KW-0378">Hydrolase</keyword>
<evidence type="ECO:0000313" key="5">
    <source>
        <dbReference type="EMBL" id="KAL0478732.1"/>
    </source>
</evidence>
<dbReference type="GO" id="GO:0016787">
    <property type="term" value="F:hydrolase activity"/>
    <property type="evidence" value="ECO:0007669"/>
    <property type="project" value="UniProtKB-KW"/>
</dbReference>
<feature type="signal peptide" evidence="3">
    <location>
        <begin position="1"/>
        <end position="20"/>
    </location>
</feature>
<dbReference type="InterPro" id="IPR029052">
    <property type="entry name" value="Metallo-depent_PP-like"/>
</dbReference>
<keyword evidence="1 3" id="KW-0732">Signal</keyword>
<keyword evidence="6" id="KW-1185">Reference proteome</keyword>
<dbReference type="Pfam" id="PF00149">
    <property type="entry name" value="Metallophos"/>
    <property type="match status" value="1"/>
</dbReference>
<feature type="domain" description="Calcineurin-like phosphoesterase" evidence="4">
    <location>
        <begin position="23"/>
        <end position="257"/>
    </location>
</feature>
<dbReference type="InterPro" id="IPR051558">
    <property type="entry name" value="Metallophosphoesterase_PAP"/>
</dbReference>
<organism evidence="5 6">
    <name type="scientific">Acrasis kona</name>
    <dbReference type="NCBI Taxonomy" id="1008807"/>
    <lineage>
        <taxon>Eukaryota</taxon>
        <taxon>Discoba</taxon>
        <taxon>Heterolobosea</taxon>
        <taxon>Tetramitia</taxon>
        <taxon>Eutetramitia</taxon>
        <taxon>Acrasidae</taxon>
        <taxon>Acrasis</taxon>
    </lineage>
</organism>
<dbReference type="Proteomes" id="UP001431209">
    <property type="component" value="Unassembled WGS sequence"/>
</dbReference>
<comment type="caution">
    <text evidence="5">The sequence shown here is derived from an EMBL/GenBank/DDBJ whole genome shotgun (WGS) entry which is preliminary data.</text>
</comment>
<dbReference type="PANTHER" id="PTHR10161:SF14">
    <property type="entry name" value="TARTRATE-RESISTANT ACID PHOSPHATASE TYPE 5"/>
    <property type="match status" value="1"/>
</dbReference>
<feature type="chain" id="PRO_5043340862" evidence="3">
    <location>
        <begin position="21"/>
        <end position="327"/>
    </location>
</feature>
<dbReference type="Gene3D" id="3.60.21.10">
    <property type="match status" value="1"/>
</dbReference>
<gene>
    <name evidence="5" type="ORF">AKO1_002083</name>
</gene>
<evidence type="ECO:0000259" key="4">
    <source>
        <dbReference type="Pfam" id="PF00149"/>
    </source>
</evidence>
<dbReference type="AlphaFoldDB" id="A0AAW2YRF6"/>
<dbReference type="InterPro" id="IPR004843">
    <property type="entry name" value="Calcineurin-like_PHP"/>
</dbReference>
<accession>A0AAW2YRF6</accession>
<name>A0AAW2YRF6_9EUKA</name>